<sequence length="472" mass="53148">MSPRRANPPDDLRIALAHALGYDDYPGNLTAEPYLNYIANRHIGRGTLEEYLRLFIRVIEHFAQVQIKANDPLKTDSIRMLLDGLVLSDGEELFADTKAGSTMRRDDVEDTVLYIMGAWAMMLSSFVQLPNGFRKVITAYNIRAREKEKKSEFYDENLTSLVRGSCLLPAPSNGQVSHGMEPGDEIVRTAMKLVALLSDDNATVANSTLRLEATANVSECAKTPLKTSKSQISSHSLDAMDSLESLSIKATRLNAFTLRVFGAVRIAWTHNISRHMLLSRHGGRHILEIFALPCALNAATLTSNAVGISFELAQEIQESYCILFNAWPEIPLHAKLGRFLGIRKMCWCWSCSAHRYRTSVITKYRKSVGAKSHKLKRCGNAAKRSEFDPLVVELMNNTESSDWTQDLFPCLWSRITALEEHLQGAKPWSIWILFRDRRDTLQFWTFFFATIVVLLTFLQVALGVAQVIGSFR</sequence>
<dbReference type="GeneID" id="54574438"/>
<keyword evidence="3" id="KW-1185">Reference proteome</keyword>
<keyword evidence="1" id="KW-0472">Membrane</keyword>
<evidence type="ECO:0000256" key="1">
    <source>
        <dbReference type="SAM" id="Phobius"/>
    </source>
</evidence>
<dbReference type="RefSeq" id="XP_033687023.1">
    <property type="nucleotide sequence ID" value="XM_033821108.1"/>
</dbReference>
<proteinExistence type="predicted"/>
<protein>
    <submittedName>
        <fullName evidence="2">Uncharacterized protein</fullName>
    </submittedName>
</protein>
<reference evidence="2" key="1">
    <citation type="journal article" date="2020" name="Stud. Mycol.">
        <title>101 Dothideomycetes genomes: a test case for predicting lifestyles and emergence of pathogens.</title>
        <authorList>
            <person name="Haridas S."/>
            <person name="Albert R."/>
            <person name="Binder M."/>
            <person name="Bloem J."/>
            <person name="Labutti K."/>
            <person name="Salamov A."/>
            <person name="Andreopoulos B."/>
            <person name="Baker S."/>
            <person name="Barry K."/>
            <person name="Bills G."/>
            <person name="Bluhm B."/>
            <person name="Cannon C."/>
            <person name="Castanera R."/>
            <person name="Culley D."/>
            <person name="Daum C."/>
            <person name="Ezra D."/>
            <person name="Gonzalez J."/>
            <person name="Henrissat B."/>
            <person name="Kuo A."/>
            <person name="Liang C."/>
            <person name="Lipzen A."/>
            <person name="Lutzoni F."/>
            <person name="Magnuson J."/>
            <person name="Mondo S."/>
            <person name="Nolan M."/>
            <person name="Ohm R."/>
            <person name="Pangilinan J."/>
            <person name="Park H.-J."/>
            <person name="Ramirez L."/>
            <person name="Alfaro M."/>
            <person name="Sun H."/>
            <person name="Tritt A."/>
            <person name="Yoshinaga Y."/>
            <person name="Zwiers L.-H."/>
            <person name="Turgeon B."/>
            <person name="Goodwin S."/>
            <person name="Spatafora J."/>
            <person name="Crous P."/>
            <person name="Grigoriev I."/>
        </authorList>
    </citation>
    <scope>NUCLEOTIDE SEQUENCE</scope>
    <source>
        <strain evidence="2">CBS 122368</strain>
    </source>
</reference>
<evidence type="ECO:0000313" key="2">
    <source>
        <dbReference type="EMBL" id="KAF2252019.1"/>
    </source>
</evidence>
<evidence type="ECO:0000313" key="3">
    <source>
        <dbReference type="Proteomes" id="UP000800094"/>
    </source>
</evidence>
<accession>A0A6A6IP45</accession>
<feature type="transmembrane region" description="Helical" evidence="1">
    <location>
        <begin position="443"/>
        <end position="468"/>
    </location>
</feature>
<keyword evidence="1" id="KW-0812">Transmembrane</keyword>
<dbReference type="AlphaFoldDB" id="A0A6A6IP45"/>
<keyword evidence="1" id="KW-1133">Transmembrane helix</keyword>
<dbReference type="OrthoDB" id="5428890at2759"/>
<gene>
    <name evidence="2" type="ORF">BU26DRAFT_248699</name>
</gene>
<name>A0A6A6IP45_9PLEO</name>
<dbReference type="Proteomes" id="UP000800094">
    <property type="component" value="Unassembled WGS sequence"/>
</dbReference>
<organism evidence="2 3">
    <name type="scientific">Trematosphaeria pertusa</name>
    <dbReference type="NCBI Taxonomy" id="390896"/>
    <lineage>
        <taxon>Eukaryota</taxon>
        <taxon>Fungi</taxon>
        <taxon>Dikarya</taxon>
        <taxon>Ascomycota</taxon>
        <taxon>Pezizomycotina</taxon>
        <taxon>Dothideomycetes</taxon>
        <taxon>Pleosporomycetidae</taxon>
        <taxon>Pleosporales</taxon>
        <taxon>Massarineae</taxon>
        <taxon>Trematosphaeriaceae</taxon>
        <taxon>Trematosphaeria</taxon>
    </lineage>
</organism>
<dbReference type="EMBL" id="ML987192">
    <property type="protein sequence ID" value="KAF2252019.1"/>
    <property type="molecule type" value="Genomic_DNA"/>
</dbReference>